<dbReference type="InterPro" id="IPR001242">
    <property type="entry name" value="Condensation_dom"/>
</dbReference>
<comment type="cofactor">
    <cofactor evidence="1">
        <name>pantetheine 4'-phosphate</name>
        <dbReference type="ChEBI" id="CHEBI:47942"/>
    </cofactor>
</comment>
<dbReference type="FunFam" id="3.40.50.12780:FF:000012">
    <property type="entry name" value="Non-ribosomal peptide synthetase"/>
    <property type="match status" value="1"/>
</dbReference>
<dbReference type="GO" id="GO:0008610">
    <property type="term" value="P:lipid biosynthetic process"/>
    <property type="evidence" value="ECO:0007669"/>
    <property type="project" value="UniProtKB-ARBA"/>
</dbReference>
<dbReference type="Proteomes" id="UP000195437">
    <property type="component" value="Chromosome"/>
</dbReference>
<dbReference type="Pfam" id="PF13193">
    <property type="entry name" value="AMP-binding_C"/>
    <property type="match status" value="1"/>
</dbReference>
<dbReference type="Pfam" id="PF00668">
    <property type="entry name" value="Condensation"/>
    <property type="match status" value="2"/>
</dbReference>
<dbReference type="FunFam" id="1.10.1200.10:FF:000005">
    <property type="entry name" value="Nonribosomal peptide synthetase 1"/>
    <property type="match status" value="1"/>
</dbReference>
<dbReference type="InterPro" id="IPR025110">
    <property type="entry name" value="AMP-bd_C"/>
</dbReference>
<dbReference type="PROSITE" id="PS00012">
    <property type="entry name" value="PHOSPHOPANTETHEINE"/>
    <property type="match status" value="1"/>
</dbReference>
<dbReference type="RefSeq" id="WP_087458103.1">
    <property type="nucleotide sequence ID" value="NZ_CP021434.1"/>
</dbReference>
<dbReference type="InterPro" id="IPR020845">
    <property type="entry name" value="AMP-binding_CS"/>
</dbReference>
<dbReference type="Gene3D" id="1.10.1200.10">
    <property type="entry name" value="ACP-like"/>
    <property type="match status" value="1"/>
</dbReference>
<dbReference type="FunFam" id="3.30.300.30:FF:000010">
    <property type="entry name" value="Enterobactin synthetase component F"/>
    <property type="match status" value="1"/>
</dbReference>
<keyword evidence="8" id="KW-1185">Reference proteome</keyword>
<dbReference type="OrthoDB" id="9765680at2"/>
<keyword evidence="4" id="KW-0597">Phosphoprotein</keyword>
<dbReference type="InterPro" id="IPR010071">
    <property type="entry name" value="AA_adenyl_dom"/>
</dbReference>
<evidence type="ECO:0000256" key="4">
    <source>
        <dbReference type="ARBA" id="ARBA00022553"/>
    </source>
</evidence>
<dbReference type="Gene3D" id="3.30.559.10">
    <property type="entry name" value="Chloramphenicol acetyltransferase-like domain"/>
    <property type="match status" value="2"/>
</dbReference>
<reference evidence="8" key="1">
    <citation type="submission" date="2017-05" db="EMBL/GenBank/DDBJ databases">
        <authorList>
            <person name="Sung H."/>
        </authorList>
    </citation>
    <scope>NUCLEOTIDE SEQUENCE [LARGE SCALE GENOMIC DNA]</scope>
    <source>
        <strain evidence="8">AR23208</strain>
    </source>
</reference>
<evidence type="ECO:0000313" key="8">
    <source>
        <dbReference type="Proteomes" id="UP000195437"/>
    </source>
</evidence>
<dbReference type="KEGG" id="tum:CBW65_18600"/>
<dbReference type="InterPro" id="IPR045851">
    <property type="entry name" value="AMP-bd_C_sf"/>
</dbReference>
<gene>
    <name evidence="7" type="ORF">CBW65_18600</name>
</gene>
<dbReference type="InterPro" id="IPR009081">
    <property type="entry name" value="PP-bd_ACP"/>
</dbReference>
<dbReference type="Gene3D" id="3.40.50.980">
    <property type="match status" value="2"/>
</dbReference>
<dbReference type="GO" id="GO:0003824">
    <property type="term" value="F:catalytic activity"/>
    <property type="evidence" value="ECO:0007669"/>
    <property type="project" value="InterPro"/>
</dbReference>
<dbReference type="PROSITE" id="PS50075">
    <property type="entry name" value="CARRIER"/>
    <property type="match status" value="1"/>
</dbReference>
<dbReference type="SUPFAM" id="SSF52777">
    <property type="entry name" value="CoA-dependent acyltransferases"/>
    <property type="match status" value="4"/>
</dbReference>
<dbReference type="EMBL" id="CP021434">
    <property type="protein sequence ID" value="ARU62753.1"/>
    <property type="molecule type" value="Genomic_DNA"/>
</dbReference>
<dbReference type="Pfam" id="PF00550">
    <property type="entry name" value="PP-binding"/>
    <property type="match status" value="1"/>
</dbReference>
<evidence type="ECO:0000259" key="6">
    <source>
        <dbReference type="PROSITE" id="PS50075"/>
    </source>
</evidence>
<evidence type="ECO:0000256" key="1">
    <source>
        <dbReference type="ARBA" id="ARBA00001957"/>
    </source>
</evidence>
<dbReference type="Pfam" id="PF00501">
    <property type="entry name" value="AMP-binding"/>
    <property type="match status" value="1"/>
</dbReference>
<dbReference type="GO" id="GO:0017000">
    <property type="term" value="P:antibiotic biosynthetic process"/>
    <property type="evidence" value="ECO:0007669"/>
    <property type="project" value="UniProtKB-KW"/>
</dbReference>
<name>A0A1Y0ITN0_9BACL</name>
<dbReference type="CDD" id="cd12117">
    <property type="entry name" value="A_NRPS_Srf_like"/>
    <property type="match status" value="1"/>
</dbReference>
<dbReference type="InterPro" id="IPR006162">
    <property type="entry name" value="Ppantetheine_attach_site"/>
</dbReference>
<dbReference type="FunFam" id="3.30.559.10:FF:000012">
    <property type="entry name" value="Non-ribosomal peptide synthetase"/>
    <property type="match status" value="1"/>
</dbReference>
<keyword evidence="3" id="KW-0596">Phosphopantetheine</keyword>
<protein>
    <recommendedName>
        <fullName evidence="6">Carrier domain-containing protein</fullName>
    </recommendedName>
</protein>
<dbReference type="Gene3D" id="3.30.300.30">
    <property type="match status" value="1"/>
</dbReference>
<evidence type="ECO:0000256" key="2">
    <source>
        <dbReference type="ARBA" id="ARBA00006432"/>
    </source>
</evidence>
<keyword evidence="5" id="KW-0045">Antibiotic biosynthesis</keyword>
<dbReference type="PROSITE" id="PS00455">
    <property type="entry name" value="AMP_BINDING"/>
    <property type="match status" value="1"/>
</dbReference>
<comment type="similarity">
    <text evidence="2">Belongs to the ATP-dependent AMP-binding enzyme family.</text>
</comment>
<dbReference type="GO" id="GO:0031177">
    <property type="term" value="F:phosphopantetheine binding"/>
    <property type="evidence" value="ECO:0007669"/>
    <property type="project" value="InterPro"/>
</dbReference>
<dbReference type="Gene3D" id="2.30.38.10">
    <property type="entry name" value="Luciferase, Domain 3"/>
    <property type="match status" value="1"/>
</dbReference>
<feature type="domain" description="Carrier" evidence="6">
    <location>
        <begin position="986"/>
        <end position="1061"/>
    </location>
</feature>
<dbReference type="Gene3D" id="3.30.559.30">
    <property type="entry name" value="Nonribosomal peptide synthetase, condensation domain"/>
    <property type="match status" value="2"/>
</dbReference>
<dbReference type="FunFam" id="2.30.38.10:FF:000001">
    <property type="entry name" value="Non-ribosomal peptide synthetase PvdI"/>
    <property type="match status" value="1"/>
</dbReference>
<dbReference type="NCBIfam" id="TIGR01733">
    <property type="entry name" value="AA-adenyl-dom"/>
    <property type="match status" value="1"/>
</dbReference>
<sequence>MEVTETGAILEEEEVFVYPASFAQQRLWFLDKLLPGSPMYNIPFAVRMQGKLNLDALSQSLNEIVERHETLRTVFSEEDGAPMQVILPHVPFAMPLLDLRHLPKEMRMEHVSKLAGEDANRAFDLAKGPLMRTSLLKLDEEEHVLLLTMHHIISDAWSCNVLMKEIGVLYEAFVSGQPSPLPELPIQYVDFTAWQQDHLSGEVLERQMNYWKKQLGDHPPVLQLSTDRPRQAAQSGRGAFLRFTLSTDLCNKLSELSQGEGATLYMTMLSAYAALLSRYTGQEDIAVGTPIAGRNIGQIEGLIGFFVNTLVMRADLSGDLSFRELLTRVKKTALEAYAHQDLPFERLVEELQPERNMSSTPLFQTMFSLQNYSAETEYRVSGLTLSGLETGQNMAKFDLNISLIERAGSSIRGSFEYKVDLFDESTIERMVGHFVKLLEGITANPDAKLGSLPMLTEAETEQQLVAWNQNAVEYPRDKTIPELFEEQAALHADRPAVSFEGTVLTYRELNERANRLAHALQKKGVGPDVLVGLCMERSLELIVGLLGIVKAGGAYVPLDPAYPKDRLAYMLEDSAVGVLLTQEKLLAELPAHGADVICLDRDWPQVELESAAAPELALTPDHLAYMIYTSGSTGKPKGVLIPHRGVARLVKNGNYVIAGAEDVLMQLAAISFDAAVPEIWGTLLNGAKLVVFPAEKPTIDDIVRVISEEGVTMAFLTSGLLPQLAEADLSSMRSLRRLSVGGDVMSALHAKKVLEKLPECMLANAYGPTENSVASTVFWMTHPDDVPAVVPIGRAVRNNELYVLDRHLQPVPVGVPGELHVGGPGLARGYWNRPELTQEMFIAHPFQADGSRLYKTGDLVRYLPDGSLEFLGRIDHQVKIRGFRIELAEIESVLNDHPSVAAVVVLAREDRPGDKRLVAYVVGEAETEVTSAELRDYLKNLLPDYMVPSAFVMLPSLPLTQNGKVDRRALPAPDSGDYGAGVQYEAPRNEVETRLTRIWQVILGLDGIGIRNSFFELGGHSLLATQTISRINEAFDLQLPLRAMFEAPTIAEMAELIETAVTAKREEDFPPIVPVSRDGELVCSLGQERVWQLDRMTPGTPVYNIATAMRFVGKLDVPVMERVLNEIIRRHESLRTVLYDAGQGVRQRVLAPEWKALPVIEMLGLTDEQRRAEERRRLQIEAERNFDLEAEAPMYMCLLKFSEEEHVWILNMHHIITDGWSMGVFSGEFSKLYAAFVQGQPSPLPEMTIQYADFAAWQRGWMQGEFYERKLGYWVNHLGDAAVPSFPTDFPRPELLDKRGSRLRFGFSKEFTEQLQMFCAQNGITLFMLLLGAYNTMQLRNGGGDDITVGSPIAGRYRKELEHLIGFFIGNAPIRGDLRGNPTVKELLVRMRKSTLGAFEHQMIPQALISEAMQRKTPLYQTLFILQNFPVSGEALPELTIHQVEAEMDVSKFDFTIAMGETADGRLVGSFEYSTELFKRETVERLLLHFEMILKAFVEDPEQRLSEIALP</sequence>
<organism evidence="7 8">
    <name type="scientific">Tumebacillus avium</name>
    <dbReference type="NCBI Taxonomy" id="1903704"/>
    <lineage>
        <taxon>Bacteria</taxon>
        <taxon>Bacillati</taxon>
        <taxon>Bacillota</taxon>
        <taxon>Bacilli</taxon>
        <taxon>Bacillales</taxon>
        <taxon>Alicyclobacillaceae</taxon>
        <taxon>Tumebacillus</taxon>
    </lineage>
</organism>
<dbReference type="SMART" id="SM00823">
    <property type="entry name" value="PKS_PP"/>
    <property type="match status" value="1"/>
</dbReference>
<evidence type="ECO:0000256" key="3">
    <source>
        <dbReference type="ARBA" id="ARBA00022450"/>
    </source>
</evidence>
<dbReference type="PANTHER" id="PTHR45527">
    <property type="entry name" value="NONRIBOSOMAL PEPTIDE SYNTHETASE"/>
    <property type="match status" value="1"/>
</dbReference>
<dbReference type="SUPFAM" id="SSF47336">
    <property type="entry name" value="ACP-like"/>
    <property type="match status" value="1"/>
</dbReference>
<evidence type="ECO:0000313" key="7">
    <source>
        <dbReference type="EMBL" id="ARU62753.1"/>
    </source>
</evidence>
<dbReference type="InterPro" id="IPR023213">
    <property type="entry name" value="CAT-like_dom_sf"/>
</dbReference>
<evidence type="ECO:0000256" key="5">
    <source>
        <dbReference type="ARBA" id="ARBA00023194"/>
    </source>
</evidence>
<dbReference type="FunFam" id="3.40.50.980:FF:000001">
    <property type="entry name" value="Non-ribosomal peptide synthetase"/>
    <property type="match status" value="1"/>
</dbReference>
<proteinExistence type="inferred from homology"/>
<dbReference type="PANTHER" id="PTHR45527:SF1">
    <property type="entry name" value="FATTY ACID SYNTHASE"/>
    <property type="match status" value="1"/>
</dbReference>
<dbReference type="CDD" id="cd19531">
    <property type="entry name" value="LCL_NRPS-like"/>
    <property type="match status" value="2"/>
</dbReference>
<accession>A0A1Y0ITN0</accession>
<dbReference type="GO" id="GO:0044550">
    <property type="term" value="P:secondary metabolite biosynthetic process"/>
    <property type="evidence" value="ECO:0007669"/>
    <property type="project" value="UniProtKB-ARBA"/>
</dbReference>
<dbReference type="InterPro" id="IPR036736">
    <property type="entry name" value="ACP-like_sf"/>
</dbReference>
<dbReference type="SUPFAM" id="SSF56801">
    <property type="entry name" value="Acetyl-CoA synthetase-like"/>
    <property type="match status" value="1"/>
</dbReference>
<dbReference type="GO" id="GO:0005829">
    <property type="term" value="C:cytosol"/>
    <property type="evidence" value="ECO:0007669"/>
    <property type="project" value="TreeGrafter"/>
</dbReference>
<dbReference type="GO" id="GO:0043041">
    <property type="term" value="P:amino acid activation for nonribosomal peptide biosynthetic process"/>
    <property type="evidence" value="ECO:0007669"/>
    <property type="project" value="TreeGrafter"/>
</dbReference>
<dbReference type="InterPro" id="IPR020806">
    <property type="entry name" value="PKS_PP-bd"/>
</dbReference>
<dbReference type="InterPro" id="IPR000873">
    <property type="entry name" value="AMP-dep_synth/lig_dom"/>
</dbReference>